<evidence type="ECO:0000256" key="1">
    <source>
        <dbReference type="SAM" id="MobiDB-lite"/>
    </source>
</evidence>
<feature type="compositionally biased region" description="Pro residues" evidence="1">
    <location>
        <begin position="163"/>
        <end position="177"/>
    </location>
</feature>
<feature type="compositionally biased region" description="Low complexity" evidence="1">
    <location>
        <begin position="55"/>
        <end position="70"/>
    </location>
</feature>
<dbReference type="EMBL" id="JAACJJ010000001">
    <property type="protein sequence ID" value="KAF5330995.1"/>
    <property type="molecule type" value="Genomic_DNA"/>
</dbReference>
<feature type="compositionally biased region" description="Low complexity" evidence="1">
    <location>
        <begin position="183"/>
        <end position="194"/>
    </location>
</feature>
<dbReference type="OrthoDB" id="3065671at2759"/>
<feature type="region of interest" description="Disordered" evidence="1">
    <location>
        <begin position="280"/>
        <end position="302"/>
    </location>
</feature>
<keyword evidence="3" id="KW-1185">Reference proteome</keyword>
<evidence type="ECO:0000313" key="3">
    <source>
        <dbReference type="Proteomes" id="UP000567179"/>
    </source>
</evidence>
<gene>
    <name evidence="2" type="ORF">D9619_005226</name>
</gene>
<comment type="caution">
    <text evidence="2">The sequence shown here is derived from an EMBL/GenBank/DDBJ whole genome shotgun (WGS) entry which is preliminary data.</text>
</comment>
<reference evidence="2 3" key="1">
    <citation type="journal article" date="2020" name="ISME J.">
        <title>Uncovering the hidden diversity of litter-decomposition mechanisms in mushroom-forming fungi.</title>
        <authorList>
            <person name="Floudas D."/>
            <person name="Bentzer J."/>
            <person name="Ahren D."/>
            <person name="Johansson T."/>
            <person name="Persson P."/>
            <person name="Tunlid A."/>
        </authorList>
    </citation>
    <scope>NUCLEOTIDE SEQUENCE [LARGE SCALE GENOMIC DNA]</scope>
    <source>
        <strain evidence="2 3">CBS 101986</strain>
    </source>
</reference>
<evidence type="ECO:0000313" key="2">
    <source>
        <dbReference type="EMBL" id="KAF5330995.1"/>
    </source>
</evidence>
<feature type="region of interest" description="Disordered" evidence="1">
    <location>
        <begin position="1"/>
        <end position="111"/>
    </location>
</feature>
<name>A0A8H5BWS8_9AGAR</name>
<organism evidence="2 3">
    <name type="scientific">Psilocybe cf. subviscida</name>
    <dbReference type="NCBI Taxonomy" id="2480587"/>
    <lineage>
        <taxon>Eukaryota</taxon>
        <taxon>Fungi</taxon>
        <taxon>Dikarya</taxon>
        <taxon>Basidiomycota</taxon>
        <taxon>Agaricomycotina</taxon>
        <taxon>Agaricomycetes</taxon>
        <taxon>Agaricomycetidae</taxon>
        <taxon>Agaricales</taxon>
        <taxon>Agaricineae</taxon>
        <taxon>Strophariaceae</taxon>
        <taxon>Psilocybe</taxon>
    </lineage>
</organism>
<accession>A0A8H5BWS8</accession>
<protein>
    <submittedName>
        <fullName evidence="2">Uncharacterized protein</fullName>
    </submittedName>
</protein>
<sequence>MFGKGSFLRNLSGLPAPPTPPQTPSTVSRRVSDDDLADHYPSTPSSGRYPTVPLSAQSSNASNYSSIYPSLDPQDEDDYERTLRRRPRRANGTSAIIPGSPLNGPAQLTPRHSIYGLDASHAKRMEEIGRQRRLQSLQQAESVADMEESDDDPPPVPKKSKPNVPPAPPVNPLPTPPLDDNDVLSAPDPAAGDSAPDHIEDIKALENLLNETTAELQAAKDYAQQLKAQHDAEKLALFTRIQDLERQNAAQKNENDAQKGIIHNLTGQLNDFQKQMANLQDENEAQENENAAQDRTIRDLKSTSQKNQAELSILTKEKQTWQQKLDGMHNRLHHAERQLRCLDHVTRAKLDSRQSGLMIDIKRNPLFASKGLGAEILNQITALNTWIQPTAQLLRKDILRSVLHRNHTQISSRSVEILGEGVSGLLQIHARQASSKIGRDFLQTVVEIFMVHWATMIIEAWYPKQQSFADILAELSAQKHSSRTPPRIQCGAPVKILSTVSPATDFQNWALEILKDLDAILLDADVVFPAAARNDVLQNLVTLSEKAYDLRTSLAERDLCGNIQLAHVSPDTLFQAKWMEDGQASAGTNRRGAVALVDVERVAGTCRLGLQIPGTTPGAAATLALKPKVALLSKLKESL</sequence>
<dbReference type="Proteomes" id="UP000567179">
    <property type="component" value="Unassembled WGS sequence"/>
</dbReference>
<feature type="region of interest" description="Disordered" evidence="1">
    <location>
        <begin position="132"/>
        <end position="196"/>
    </location>
</feature>
<dbReference type="AlphaFoldDB" id="A0A8H5BWS8"/>
<feature type="compositionally biased region" description="Acidic residues" evidence="1">
    <location>
        <begin position="144"/>
        <end position="153"/>
    </location>
</feature>
<proteinExistence type="predicted"/>